<gene>
    <name evidence="3" type="ORF">LARSCL_LOCUS22055</name>
</gene>
<name>A0AAV2BWK6_9ARAC</name>
<feature type="transmembrane region" description="Helical" evidence="1">
    <location>
        <begin position="43"/>
        <end position="62"/>
    </location>
</feature>
<dbReference type="AlphaFoldDB" id="A0AAV2BWK6"/>
<evidence type="ECO:0000256" key="1">
    <source>
        <dbReference type="SAM" id="Phobius"/>
    </source>
</evidence>
<organism evidence="3 4">
    <name type="scientific">Larinioides sclopetarius</name>
    <dbReference type="NCBI Taxonomy" id="280406"/>
    <lineage>
        <taxon>Eukaryota</taxon>
        <taxon>Metazoa</taxon>
        <taxon>Ecdysozoa</taxon>
        <taxon>Arthropoda</taxon>
        <taxon>Chelicerata</taxon>
        <taxon>Arachnida</taxon>
        <taxon>Araneae</taxon>
        <taxon>Araneomorphae</taxon>
        <taxon>Entelegynae</taxon>
        <taxon>Araneoidea</taxon>
        <taxon>Araneidae</taxon>
        <taxon>Larinioides</taxon>
    </lineage>
</organism>
<keyword evidence="1" id="KW-0812">Transmembrane</keyword>
<proteinExistence type="predicted"/>
<evidence type="ECO:0000313" key="4">
    <source>
        <dbReference type="Proteomes" id="UP001497382"/>
    </source>
</evidence>
<sequence length="132" mass="15209">MPTTVFLIWFCFLSEILEADSDDPLLIVDQQNAEEETRLPNAHSATFVMGFIFLCLFFYGVYRVWKCHCIEKKVPMTVNLDGGVTPDEGLEKHIQEHRDYLAIFGPKKQNANMHVCEFKKNDSANEVKQPEP</sequence>
<keyword evidence="4" id="KW-1185">Reference proteome</keyword>
<keyword evidence="2" id="KW-0732">Signal</keyword>
<keyword evidence="1" id="KW-1133">Transmembrane helix</keyword>
<protein>
    <submittedName>
        <fullName evidence="3">Uncharacterized protein</fullName>
    </submittedName>
</protein>
<evidence type="ECO:0000256" key="2">
    <source>
        <dbReference type="SAM" id="SignalP"/>
    </source>
</evidence>
<comment type="caution">
    <text evidence="3">The sequence shown here is derived from an EMBL/GenBank/DDBJ whole genome shotgun (WGS) entry which is preliminary data.</text>
</comment>
<keyword evidence="1" id="KW-0472">Membrane</keyword>
<evidence type="ECO:0000313" key="3">
    <source>
        <dbReference type="EMBL" id="CAL1300671.1"/>
    </source>
</evidence>
<reference evidence="3 4" key="1">
    <citation type="submission" date="2024-04" db="EMBL/GenBank/DDBJ databases">
        <authorList>
            <person name="Rising A."/>
            <person name="Reimegard J."/>
            <person name="Sonavane S."/>
            <person name="Akerstrom W."/>
            <person name="Nylinder S."/>
            <person name="Hedman E."/>
            <person name="Kallberg Y."/>
        </authorList>
    </citation>
    <scope>NUCLEOTIDE SEQUENCE [LARGE SCALE GENOMIC DNA]</scope>
</reference>
<dbReference type="EMBL" id="CAXIEN010000570">
    <property type="protein sequence ID" value="CAL1300671.1"/>
    <property type="molecule type" value="Genomic_DNA"/>
</dbReference>
<feature type="chain" id="PRO_5043942983" evidence="2">
    <location>
        <begin position="20"/>
        <end position="132"/>
    </location>
</feature>
<dbReference type="Proteomes" id="UP001497382">
    <property type="component" value="Unassembled WGS sequence"/>
</dbReference>
<accession>A0AAV2BWK6</accession>
<feature type="signal peptide" evidence="2">
    <location>
        <begin position="1"/>
        <end position="19"/>
    </location>
</feature>